<organism evidence="33 34">
    <name type="scientific">Labeo rohita</name>
    <name type="common">Indian major carp</name>
    <name type="synonym">Cyprinus rohita</name>
    <dbReference type="NCBI Taxonomy" id="84645"/>
    <lineage>
        <taxon>Eukaryota</taxon>
        <taxon>Metazoa</taxon>
        <taxon>Chordata</taxon>
        <taxon>Craniata</taxon>
        <taxon>Vertebrata</taxon>
        <taxon>Euteleostomi</taxon>
        <taxon>Actinopterygii</taxon>
        <taxon>Neopterygii</taxon>
        <taxon>Teleostei</taxon>
        <taxon>Ostariophysi</taxon>
        <taxon>Cypriniformes</taxon>
        <taxon>Cyprinidae</taxon>
        <taxon>Labeoninae</taxon>
        <taxon>Labeonini</taxon>
        <taxon>Labeo</taxon>
    </lineage>
</organism>
<dbReference type="Pfam" id="PF14604">
    <property type="entry name" value="SH3_9"/>
    <property type="match status" value="2"/>
</dbReference>
<keyword evidence="12 30" id="KW-0472">Membrane</keyword>
<evidence type="ECO:0000256" key="21">
    <source>
        <dbReference type="ARBA" id="ARBA00040640"/>
    </source>
</evidence>
<accession>A0A498MC69</accession>
<feature type="compositionally biased region" description="Polar residues" evidence="29">
    <location>
        <begin position="277"/>
        <end position="286"/>
    </location>
</feature>
<keyword evidence="5" id="KW-0716">Sensory transduction</keyword>
<dbReference type="GO" id="GO:0009881">
    <property type="term" value="F:photoreceptor activity"/>
    <property type="evidence" value="ECO:0007669"/>
    <property type="project" value="UniProtKB-KW"/>
</dbReference>
<dbReference type="Gene3D" id="1.20.1070.10">
    <property type="entry name" value="Rhodopsin 7-helix transmembrane proteins"/>
    <property type="match status" value="1"/>
</dbReference>
<keyword evidence="2 26" id="KW-0728">SH3 domain</keyword>
<dbReference type="EMBL" id="QBIY01012704">
    <property type="protein sequence ID" value="RXN18689.1"/>
    <property type="molecule type" value="Genomic_DNA"/>
</dbReference>
<dbReference type="GO" id="GO:0005502">
    <property type="term" value="F:11-cis retinal binding"/>
    <property type="evidence" value="ECO:0007669"/>
    <property type="project" value="UniProtKB-ARBA"/>
</dbReference>
<evidence type="ECO:0000256" key="15">
    <source>
        <dbReference type="ARBA" id="ARBA00023170"/>
    </source>
</evidence>
<feature type="compositionally biased region" description="Basic and acidic residues" evidence="29">
    <location>
        <begin position="405"/>
        <end position="428"/>
    </location>
</feature>
<dbReference type="STRING" id="84645.A0A498MC69"/>
<evidence type="ECO:0000256" key="6">
    <source>
        <dbReference type="ARBA" id="ARBA00022692"/>
    </source>
</evidence>
<dbReference type="InterPro" id="IPR017452">
    <property type="entry name" value="GPCR_Rhodpsn_7TM"/>
</dbReference>
<evidence type="ECO:0000256" key="4">
    <source>
        <dbReference type="ARBA" id="ARBA00022543"/>
    </source>
</evidence>
<feature type="transmembrane region" description="Helical" evidence="30">
    <location>
        <begin position="870"/>
        <end position="895"/>
    </location>
</feature>
<keyword evidence="3" id="KW-1003">Cell membrane</keyword>
<keyword evidence="28" id="KW-0175">Coiled coil</keyword>
<evidence type="ECO:0000256" key="28">
    <source>
        <dbReference type="SAM" id="Coils"/>
    </source>
</evidence>
<comment type="caution">
    <text evidence="33">The sequence shown here is derived from an EMBL/GenBank/DDBJ whole genome shotgun (WGS) entry which is preliminary data.</text>
</comment>
<feature type="compositionally biased region" description="Polar residues" evidence="29">
    <location>
        <begin position="503"/>
        <end position="518"/>
    </location>
</feature>
<evidence type="ECO:0000256" key="29">
    <source>
        <dbReference type="SAM" id="MobiDB-lite"/>
    </source>
</evidence>
<keyword evidence="34" id="KW-1185">Reference proteome</keyword>
<feature type="transmembrane region" description="Helical" evidence="30">
    <location>
        <begin position="742"/>
        <end position="767"/>
    </location>
</feature>
<feature type="transmembrane region" description="Helical" evidence="30">
    <location>
        <begin position="821"/>
        <end position="842"/>
    </location>
</feature>
<keyword evidence="9" id="KW-0157">Chromophore</keyword>
<feature type="region of interest" description="Disordered" evidence="29">
    <location>
        <begin position="334"/>
        <end position="609"/>
    </location>
</feature>
<evidence type="ECO:0000256" key="7">
    <source>
        <dbReference type="ARBA" id="ARBA00022925"/>
    </source>
</evidence>
<evidence type="ECO:0000256" key="24">
    <source>
        <dbReference type="ARBA" id="ARBA00078374"/>
    </source>
</evidence>
<feature type="compositionally biased region" description="Basic and acidic residues" evidence="29">
    <location>
        <begin position="291"/>
        <end position="301"/>
    </location>
</feature>
<keyword evidence="11" id="KW-0040">ANK repeat</keyword>
<evidence type="ECO:0000256" key="12">
    <source>
        <dbReference type="ARBA" id="ARBA00023136"/>
    </source>
</evidence>
<dbReference type="CDD" id="cd15074">
    <property type="entry name" value="7tmA_Opsin5_neuropsin"/>
    <property type="match status" value="1"/>
</dbReference>
<evidence type="ECO:0000256" key="22">
    <source>
        <dbReference type="ARBA" id="ARBA00072213"/>
    </source>
</evidence>
<dbReference type="Proteomes" id="UP000290572">
    <property type="component" value="Unassembled WGS sequence"/>
</dbReference>
<feature type="compositionally biased region" description="Basic and acidic residues" evidence="29">
    <location>
        <begin position="263"/>
        <end position="272"/>
    </location>
</feature>
<evidence type="ECO:0000256" key="30">
    <source>
        <dbReference type="SAM" id="Phobius"/>
    </source>
</evidence>
<comment type="function">
    <text evidence="20">Induces bone resorption, acting probably through a signaling cascade which results in the secretion of factor(s) enhancing osteoclast formation and activity.</text>
</comment>
<feature type="coiled-coil region" evidence="28">
    <location>
        <begin position="609"/>
        <end position="654"/>
    </location>
</feature>
<evidence type="ECO:0000256" key="18">
    <source>
        <dbReference type="ARBA" id="ARBA00023288"/>
    </source>
</evidence>
<keyword evidence="16" id="KW-0325">Glycoprotein</keyword>
<evidence type="ECO:0000256" key="5">
    <source>
        <dbReference type="ARBA" id="ARBA00022606"/>
    </source>
</evidence>
<gene>
    <name evidence="33" type="ORF">ROHU_007645</name>
</gene>
<dbReference type="GO" id="GO:0004930">
    <property type="term" value="F:G protein-coupled receptor activity"/>
    <property type="evidence" value="ECO:0007669"/>
    <property type="project" value="UniProtKB-KW"/>
</dbReference>
<dbReference type="PROSITE" id="PS50262">
    <property type="entry name" value="G_PROTEIN_RECEP_F1_2"/>
    <property type="match status" value="1"/>
</dbReference>
<evidence type="ECO:0000313" key="33">
    <source>
        <dbReference type="EMBL" id="RXN18689.1"/>
    </source>
</evidence>
<dbReference type="InterPro" id="IPR027430">
    <property type="entry name" value="Retinal_BS"/>
</dbReference>
<reference evidence="33 34" key="1">
    <citation type="submission" date="2018-03" db="EMBL/GenBank/DDBJ databases">
        <title>Draft genome sequence of Rohu Carp (Labeo rohita).</title>
        <authorList>
            <person name="Das P."/>
            <person name="Kushwaha B."/>
            <person name="Joshi C.G."/>
            <person name="Kumar D."/>
            <person name="Nagpure N.S."/>
            <person name="Sahoo L."/>
            <person name="Das S.P."/>
            <person name="Bit A."/>
            <person name="Patnaik S."/>
            <person name="Meher P.K."/>
            <person name="Jayasankar P."/>
            <person name="Koringa P.G."/>
            <person name="Patel N.V."/>
            <person name="Hinsu A.T."/>
            <person name="Kumar R."/>
            <person name="Pandey M."/>
            <person name="Agarwal S."/>
            <person name="Srivastava S."/>
            <person name="Singh M."/>
            <person name="Iquebal M.A."/>
            <person name="Jaiswal S."/>
            <person name="Angadi U.B."/>
            <person name="Kumar N."/>
            <person name="Raza M."/>
            <person name="Shah T.M."/>
            <person name="Rai A."/>
            <person name="Jena J.K."/>
        </authorList>
    </citation>
    <scope>NUCLEOTIDE SEQUENCE [LARGE SCALE GENOMIC DNA]</scope>
    <source>
        <strain evidence="33">DASCIFA01</strain>
        <tissue evidence="33">Testis</tissue>
    </source>
</reference>
<dbReference type="InterPro" id="IPR035777">
    <property type="entry name" value="CD2AP_SH3_3"/>
</dbReference>
<evidence type="ECO:0000256" key="23">
    <source>
        <dbReference type="ARBA" id="ARBA00076328"/>
    </source>
</evidence>
<dbReference type="Pfam" id="PF00001">
    <property type="entry name" value="7tm_1"/>
    <property type="match status" value="1"/>
</dbReference>
<keyword evidence="19" id="KW-0844">Vision</keyword>
<dbReference type="PROSITE" id="PS50002">
    <property type="entry name" value="SH3"/>
    <property type="match status" value="3"/>
</dbReference>
<comment type="subcellular location">
    <subcellularLocation>
        <location evidence="1">Cell membrane</location>
        <topology evidence="1">Multi-pass membrane protein</topology>
    </subcellularLocation>
</comment>
<evidence type="ECO:0000256" key="2">
    <source>
        <dbReference type="ARBA" id="ARBA00022443"/>
    </source>
</evidence>
<evidence type="ECO:0000256" key="17">
    <source>
        <dbReference type="ARBA" id="ARBA00023224"/>
    </source>
</evidence>
<keyword evidence="14" id="KW-1015">Disulfide bond</keyword>
<keyword evidence="7" id="KW-0681">Retinal protein</keyword>
<feature type="compositionally biased region" description="Basic residues" evidence="29">
    <location>
        <begin position="530"/>
        <end position="542"/>
    </location>
</feature>
<feature type="region of interest" description="Disordered" evidence="29">
    <location>
        <begin position="258"/>
        <end position="301"/>
    </location>
</feature>
<feature type="domain" description="SH3" evidence="31">
    <location>
        <begin position="15"/>
        <end position="75"/>
    </location>
</feature>
<evidence type="ECO:0000256" key="20">
    <source>
        <dbReference type="ARBA" id="ARBA00037432"/>
    </source>
</evidence>
<dbReference type="SUPFAM" id="SSF50044">
    <property type="entry name" value="SH3-domain"/>
    <property type="match status" value="3"/>
</dbReference>
<dbReference type="PROSITE" id="PS00237">
    <property type="entry name" value="G_PROTEIN_RECEP_F1_1"/>
    <property type="match status" value="1"/>
</dbReference>
<feature type="domain" description="G-protein coupled receptors family 1 profile" evidence="32">
    <location>
        <begin position="721"/>
        <end position="977"/>
    </location>
</feature>
<evidence type="ECO:0000256" key="11">
    <source>
        <dbReference type="ARBA" id="ARBA00023043"/>
    </source>
</evidence>
<keyword evidence="10 27" id="KW-0297">G-protein coupled receptor</keyword>
<dbReference type="InterPro" id="IPR001452">
    <property type="entry name" value="SH3_domain"/>
</dbReference>
<name>A0A498MC69_LABRO</name>
<evidence type="ECO:0000313" key="34">
    <source>
        <dbReference type="Proteomes" id="UP000290572"/>
    </source>
</evidence>
<evidence type="ECO:0000259" key="32">
    <source>
        <dbReference type="PROSITE" id="PS50262"/>
    </source>
</evidence>
<evidence type="ECO:0000256" key="3">
    <source>
        <dbReference type="ARBA" id="ARBA00022475"/>
    </source>
</evidence>
<sequence length="1025" mass="114327">MDTTLLGNGYSKPIEKCFEVVVEYEYVAVHEDELTLKLGDVIKNVRRIEEEGWMEGDLNGKRGLFPDNFVKEVKKDEPKSKEEPKEVKEETPIQRRASGNVASLVQRISTYGIPAGGIGLQPHSQPRASKKKPKKRQCRVLFEYVPQNEDELELKIGDIIDITEEVEEGWWSGSMNGKSGLFPSNFVKEIDSTEDTETSDVTDEPVLKQKCVFTDGRDEASSPTSPHQGNGVMAQPKKIKGIGFGDIFREGSVKLRVSQRLPSDNEEKKEKPIPSLPSATKPTLLSTPEPPKGEKEAESKGKVKEYCKAIFTYEATNQDELDLKEGDIIHVLSKDTGEPGWWRGEVSGREGVFPDNFVTPIAETDKETLTSKGSIKPSSKQEPEEKPKKPPPPSKTTVLKPEAPSVDKKQPQSRPEDKVVKPLPEKPAKPAGPIVPPKKPVPPSKGLLRPSIHTKRPDLPLAPSPAPKQVQNGEIPIIRTKPESEPVPIKPKNVVDSGEKNSETVNLMSFDDVSSTSEKLSHPTAQRPKMPGKRLPAHRGHSPSKETGEKAEKIEKLDEVDFTPSTQNSFKTSVSSPLPSPAPKTVLATHIIPEPKPKPDKEEDKGSELEELKAQIKELVLSVELLKTQQSRELSELRKELDDERLKRVALQALALKSMKVNERKVITLLSKTLMENETIPLGYVPHYLLRGDPFASKLSKEADIVAAFYILIIGILSVTGNGYVIYTTIKRKTKLKPPEFMTLNLAVFDFGISLSGKPFFIVSSFAHRWLFGWQGCHYYGWAGFFFGCGSLITMTIVSLDRYLKICHLRYGTWFKRRHAFFCLVFIWIYAAFWATMPMVGWGSYAPEPFGTSCTLDWWLAQASVSGQSFVISILFFCLIFPTGIIVFSYVMIIFKVKSSAKEVSHFDTRNKNNHTLEMKLTKVAMLICAGFLIAWIPYAVVSVVSAFGEPDSVPIPVSVVPTLLAKSSAMYNPIIYQVIDCKKNCAKTSCFQSLSKKKHYKTSRFYSISASLKPRAANEVPIEI</sequence>
<keyword evidence="15 27" id="KW-0675">Receptor</keyword>
<dbReference type="AlphaFoldDB" id="A0A498MC69"/>
<dbReference type="InterPro" id="IPR035776">
    <property type="entry name" value="CD2AP_SH_2"/>
</dbReference>
<dbReference type="CDD" id="cd12053">
    <property type="entry name" value="SH3_CD2AP_1"/>
    <property type="match status" value="1"/>
</dbReference>
<feature type="compositionally biased region" description="Polar residues" evidence="29">
    <location>
        <begin position="563"/>
        <end position="577"/>
    </location>
</feature>
<keyword evidence="18" id="KW-0449">Lipoprotein</keyword>
<feature type="compositionally biased region" description="Pro residues" evidence="29">
    <location>
        <begin position="433"/>
        <end position="443"/>
    </location>
</feature>
<feature type="domain" description="SH3" evidence="31">
    <location>
        <begin position="133"/>
        <end position="192"/>
    </location>
</feature>
<dbReference type="CDD" id="cd12054">
    <property type="entry name" value="SH3_CD2AP_2"/>
    <property type="match status" value="1"/>
</dbReference>
<dbReference type="PRINTS" id="PR00452">
    <property type="entry name" value="SH3DOMAIN"/>
</dbReference>
<evidence type="ECO:0000256" key="13">
    <source>
        <dbReference type="ARBA" id="ARBA00023139"/>
    </source>
</evidence>
<dbReference type="GO" id="GO:0005886">
    <property type="term" value="C:plasma membrane"/>
    <property type="evidence" value="ECO:0007669"/>
    <property type="project" value="UniProtKB-SubCell"/>
</dbReference>
<feature type="transmembrane region" description="Helical" evidence="30">
    <location>
        <begin position="707"/>
        <end position="730"/>
    </location>
</feature>
<dbReference type="PROSITE" id="PS00238">
    <property type="entry name" value="OPSIN"/>
    <property type="match status" value="1"/>
</dbReference>
<feature type="compositionally biased region" description="Basic and acidic residues" evidence="29">
    <location>
        <begin position="74"/>
        <end position="93"/>
    </location>
</feature>
<feature type="compositionally biased region" description="Basic and acidic residues" evidence="29">
    <location>
        <begin position="593"/>
        <end position="609"/>
    </location>
</feature>
<keyword evidence="13" id="KW-0564">Palmitate</keyword>
<keyword evidence="4" id="KW-0600">Photoreceptor protein</keyword>
<feature type="transmembrane region" description="Helical" evidence="30">
    <location>
        <begin position="779"/>
        <end position="800"/>
    </location>
</feature>
<dbReference type="SUPFAM" id="SSF81321">
    <property type="entry name" value="Family A G protein-coupled receptor-like"/>
    <property type="match status" value="1"/>
</dbReference>
<evidence type="ECO:0000259" key="31">
    <source>
        <dbReference type="PROSITE" id="PS50002"/>
    </source>
</evidence>
<keyword evidence="17 27" id="KW-0807">Transducer</keyword>
<comment type="similarity">
    <text evidence="27">Belongs to the G-protein coupled receptor 1 family.</text>
</comment>
<dbReference type="PANTHER" id="PTHR24240">
    <property type="entry name" value="OPSIN"/>
    <property type="match status" value="1"/>
</dbReference>
<feature type="region of interest" description="Disordered" evidence="29">
    <location>
        <begin position="74"/>
        <end position="99"/>
    </location>
</feature>
<proteinExistence type="inferred from homology"/>
<protein>
    <recommendedName>
        <fullName evidence="22">Opsin-5</fullName>
    </recommendedName>
    <alternativeName>
        <fullName evidence="25">G-protein coupled receptor 136</fullName>
    </alternativeName>
    <alternativeName>
        <fullName evidence="24">G-protein coupled receptor PGR12</fullName>
    </alternativeName>
    <alternativeName>
        <fullName evidence="23">Neuropsin</fullName>
    </alternativeName>
    <alternativeName>
        <fullName evidence="21">Osteoclast-stimulating factor 1</fullName>
    </alternativeName>
</protein>
<dbReference type="FunFam" id="1.20.1070.10:FF:000104">
    <property type="entry name" value="Opsin 5"/>
    <property type="match status" value="1"/>
</dbReference>
<feature type="region of interest" description="Disordered" evidence="29">
    <location>
        <begin position="214"/>
        <end position="234"/>
    </location>
</feature>
<dbReference type="GO" id="GO:0007604">
    <property type="term" value="P:phototransduction, UV"/>
    <property type="evidence" value="ECO:0007669"/>
    <property type="project" value="UniProtKB-ARBA"/>
</dbReference>
<evidence type="ECO:0000256" key="10">
    <source>
        <dbReference type="ARBA" id="ARBA00023040"/>
    </source>
</evidence>
<dbReference type="InterPro" id="IPR050125">
    <property type="entry name" value="GPCR_opsins"/>
</dbReference>
<evidence type="ECO:0000256" key="19">
    <source>
        <dbReference type="ARBA" id="ARBA00023305"/>
    </source>
</evidence>
<evidence type="ECO:0000256" key="1">
    <source>
        <dbReference type="ARBA" id="ARBA00004651"/>
    </source>
</evidence>
<feature type="transmembrane region" description="Helical" evidence="30">
    <location>
        <begin position="924"/>
        <end position="949"/>
    </location>
</feature>
<dbReference type="InterPro" id="IPR035775">
    <property type="entry name" value="CD2AP_SH3_1"/>
</dbReference>
<evidence type="ECO:0000256" key="9">
    <source>
        <dbReference type="ARBA" id="ARBA00022991"/>
    </source>
</evidence>
<dbReference type="PRINTS" id="PR00237">
    <property type="entry name" value="GPCRRHODOPSN"/>
</dbReference>
<dbReference type="Pfam" id="PF07653">
    <property type="entry name" value="SH3_2"/>
    <property type="match status" value="1"/>
</dbReference>
<evidence type="ECO:0000256" key="27">
    <source>
        <dbReference type="RuleBase" id="RU000688"/>
    </source>
</evidence>
<dbReference type="GO" id="GO:0007601">
    <property type="term" value="P:visual perception"/>
    <property type="evidence" value="ECO:0007669"/>
    <property type="project" value="UniProtKB-KW"/>
</dbReference>
<dbReference type="CDD" id="cd12056">
    <property type="entry name" value="SH3_CD2AP_3"/>
    <property type="match status" value="1"/>
</dbReference>
<keyword evidence="6 27" id="KW-0812">Transmembrane</keyword>
<evidence type="ECO:0000256" key="16">
    <source>
        <dbReference type="ARBA" id="ARBA00023180"/>
    </source>
</evidence>
<feature type="compositionally biased region" description="Basic and acidic residues" evidence="29">
    <location>
        <begin position="543"/>
        <end position="559"/>
    </location>
</feature>
<dbReference type="InterPro" id="IPR000276">
    <property type="entry name" value="GPCR_Rhodpsn"/>
</dbReference>
<evidence type="ECO:0000256" key="25">
    <source>
        <dbReference type="ARBA" id="ARBA00082077"/>
    </source>
</evidence>
<evidence type="ECO:0000256" key="14">
    <source>
        <dbReference type="ARBA" id="ARBA00023157"/>
    </source>
</evidence>
<dbReference type="Gene3D" id="2.30.30.40">
    <property type="entry name" value="SH3 Domains"/>
    <property type="match status" value="3"/>
</dbReference>
<dbReference type="InterPro" id="IPR036028">
    <property type="entry name" value="SH3-like_dom_sf"/>
</dbReference>
<dbReference type="SMART" id="SM00326">
    <property type="entry name" value="SH3"/>
    <property type="match status" value="3"/>
</dbReference>
<evidence type="ECO:0000256" key="26">
    <source>
        <dbReference type="PROSITE-ProRule" id="PRU00192"/>
    </source>
</evidence>
<feature type="compositionally biased region" description="Basic and acidic residues" evidence="29">
    <location>
        <begin position="379"/>
        <end position="388"/>
    </location>
</feature>
<keyword evidence="8 30" id="KW-1133">Transmembrane helix</keyword>
<feature type="domain" description="SH3" evidence="31">
    <location>
        <begin position="302"/>
        <end position="363"/>
    </location>
</feature>
<evidence type="ECO:0000256" key="8">
    <source>
        <dbReference type="ARBA" id="ARBA00022989"/>
    </source>
</evidence>
<dbReference type="FunFam" id="2.30.30.40:FF:000072">
    <property type="entry name" value="Unconventional Myosin IB"/>
    <property type="match status" value="2"/>
</dbReference>